<gene>
    <name evidence="1" type="ORF">GCM10011520_18250</name>
</gene>
<name>A0ABQ1T3Z4_9GAMM</name>
<evidence type="ECO:0000313" key="1">
    <source>
        <dbReference type="EMBL" id="GGE78065.1"/>
    </source>
</evidence>
<dbReference type="EMBL" id="BMKO01000004">
    <property type="protein sequence ID" value="GGE78065.1"/>
    <property type="molecule type" value="Genomic_DNA"/>
</dbReference>
<dbReference type="Proteomes" id="UP000606498">
    <property type="component" value="Unassembled WGS sequence"/>
</dbReference>
<dbReference type="PROSITE" id="PS51257">
    <property type="entry name" value="PROKAR_LIPOPROTEIN"/>
    <property type="match status" value="1"/>
</dbReference>
<organism evidence="1 2">
    <name type="scientific">Shewanella carassii</name>
    <dbReference type="NCBI Taxonomy" id="1987584"/>
    <lineage>
        <taxon>Bacteria</taxon>
        <taxon>Pseudomonadati</taxon>
        <taxon>Pseudomonadota</taxon>
        <taxon>Gammaproteobacteria</taxon>
        <taxon>Alteromonadales</taxon>
        <taxon>Shewanellaceae</taxon>
        <taxon>Shewanella</taxon>
    </lineage>
</organism>
<comment type="caution">
    <text evidence="1">The sequence shown here is derived from an EMBL/GenBank/DDBJ whole genome shotgun (WGS) entry which is preliminary data.</text>
</comment>
<dbReference type="RefSeq" id="WP_100145395.1">
    <property type="nucleotide sequence ID" value="NZ_BMKO01000004.1"/>
</dbReference>
<accession>A0ABQ1T3Z4</accession>
<reference evidence="2" key="1">
    <citation type="journal article" date="2019" name="Int. J. Syst. Evol. Microbiol.">
        <title>The Global Catalogue of Microorganisms (GCM) 10K type strain sequencing project: providing services to taxonomists for standard genome sequencing and annotation.</title>
        <authorList>
            <consortium name="The Broad Institute Genomics Platform"/>
            <consortium name="The Broad Institute Genome Sequencing Center for Infectious Disease"/>
            <person name="Wu L."/>
            <person name="Ma J."/>
        </authorList>
    </citation>
    <scope>NUCLEOTIDE SEQUENCE [LARGE SCALE GENOMIC DNA]</scope>
    <source>
        <strain evidence="2">CGMCC 1.16033</strain>
    </source>
</reference>
<evidence type="ECO:0000313" key="2">
    <source>
        <dbReference type="Proteomes" id="UP000606498"/>
    </source>
</evidence>
<protein>
    <submittedName>
        <fullName evidence="1">Bacteriocin-like peptide</fullName>
    </submittedName>
</protein>
<proteinExistence type="predicted"/>
<keyword evidence="2" id="KW-1185">Reference proteome</keyword>
<sequence>MQELNDKELEIINGGISGAGCFTLSASTSIMGGTIGVIAGGIFGPAGMVAGGVFGATTGQRFGLAMCSML</sequence>